<gene>
    <name evidence="10" type="ORF">SAMN05428964_104180</name>
    <name evidence="9" type="ORF">TH44_09665</name>
</gene>
<keyword evidence="10" id="KW-0969">Cilium</keyword>
<evidence type="ECO:0000256" key="5">
    <source>
        <dbReference type="ARBA" id="ARBA00022779"/>
    </source>
</evidence>
<evidence type="ECO:0000313" key="12">
    <source>
        <dbReference type="Proteomes" id="UP000252266"/>
    </source>
</evidence>
<comment type="similarity">
    <text evidence="1 7">Belongs to the FliN/MopA/SpaO family.</text>
</comment>
<keyword evidence="3 7" id="KW-1003">Cell membrane</keyword>
<evidence type="ECO:0000313" key="11">
    <source>
        <dbReference type="Proteomes" id="UP000219068"/>
    </source>
</evidence>
<dbReference type="NCBIfam" id="TIGR02480">
    <property type="entry name" value="fliN"/>
    <property type="match status" value="1"/>
</dbReference>
<keyword evidence="4 7" id="KW-0145">Chemotaxis</keyword>
<evidence type="ECO:0000256" key="1">
    <source>
        <dbReference type="ARBA" id="ARBA00009226"/>
    </source>
</evidence>
<dbReference type="EMBL" id="JPWJ01000004">
    <property type="protein sequence ID" value="RCK51024.1"/>
    <property type="molecule type" value="Genomic_DNA"/>
</dbReference>
<dbReference type="Proteomes" id="UP000219068">
    <property type="component" value="Unassembled WGS sequence"/>
</dbReference>
<sequence>MANNDDDPFAKRHAASEIGAAYDVPVRVSTVIGKSQIQVAQLMRLTRGAVLELDRKVGEPVDIYVNNRLVARGELVVVDENLGVTITEVVKSGTIIETHH</sequence>
<evidence type="ECO:0000256" key="2">
    <source>
        <dbReference type="ARBA" id="ARBA00021897"/>
    </source>
</evidence>
<name>A0A154KUX2_9PROT</name>
<evidence type="ECO:0000313" key="9">
    <source>
        <dbReference type="EMBL" id="RCK51024.1"/>
    </source>
</evidence>
<dbReference type="Proteomes" id="UP000252266">
    <property type="component" value="Unassembled WGS sequence"/>
</dbReference>
<evidence type="ECO:0000259" key="8">
    <source>
        <dbReference type="Pfam" id="PF01052"/>
    </source>
</evidence>
<keyword evidence="5 7" id="KW-0283">Flagellar rotation</keyword>
<dbReference type="GO" id="GO:0005886">
    <property type="term" value="C:plasma membrane"/>
    <property type="evidence" value="ECO:0007669"/>
    <property type="project" value="UniProtKB-SubCell"/>
</dbReference>
<reference evidence="10 11" key="2">
    <citation type="submission" date="2017-08" db="EMBL/GenBank/DDBJ databases">
        <authorList>
            <person name="de Groot N.N."/>
        </authorList>
    </citation>
    <scope>NUCLEOTIDE SEQUENCE [LARGE SCALE GENOMIC DNA]</scope>
    <source>
        <strain evidence="10 11">USBA 78</strain>
    </source>
</reference>
<dbReference type="InterPro" id="IPR001543">
    <property type="entry name" value="FliN-like_C"/>
</dbReference>
<comment type="subcellular location">
    <subcellularLocation>
        <location evidence="7">Cell membrane</location>
        <topology evidence="7">Peripheral membrane protein</topology>
        <orientation evidence="7">Cytoplasmic side</orientation>
    </subcellularLocation>
    <subcellularLocation>
        <location evidence="7">Bacterial flagellum basal body</location>
    </subcellularLocation>
</comment>
<dbReference type="Pfam" id="PF01052">
    <property type="entry name" value="FliMN_C"/>
    <property type="match status" value="1"/>
</dbReference>
<dbReference type="PANTHER" id="PTHR43484">
    <property type="match status" value="1"/>
</dbReference>
<evidence type="ECO:0000256" key="7">
    <source>
        <dbReference type="RuleBase" id="RU362074"/>
    </source>
</evidence>
<dbReference type="PRINTS" id="PR00956">
    <property type="entry name" value="FLGMOTORFLIN"/>
</dbReference>
<proteinExistence type="inferred from homology"/>
<evidence type="ECO:0000256" key="3">
    <source>
        <dbReference type="ARBA" id="ARBA00022475"/>
    </source>
</evidence>
<keyword evidence="10" id="KW-0966">Cell projection</keyword>
<accession>A0A154KUX2</accession>
<dbReference type="EMBL" id="OBMM01000004">
    <property type="protein sequence ID" value="SOC23800.1"/>
    <property type="molecule type" value="Genomic_DNA"/>
</dbReference>
<evidence type="ECO:0000313" key="10">
    <source>
        <dbReference type="EMBL" id="SOC23800.1"/>
    </source>
</evidence>
<dbReference type="RefSeq" id="WP_062952044.1">
    <property type="nucleotide sequence ID" value="NZ_JALLPZ010000003.1"/>
</dbReference>
<feature type="domain" description="Flagellar motor switch protein FliN-like C-terminal" evidence="8">
    <location>
        <begin position="22"/>
        <end position="90"/>
    </location>
</feature>
<protein>
    <recommendedName>
        <fullName evidence="2 7">Flagellar motor switch protein FliN</fullName>
    </recommendedName>
</protein>
<reference evidence="9 12" key="1">
    <citation type="submission" date="2014-07" db="EMBL/GenBank/DDBJ databases">
        <title>Draft genome sequence of Thalassospira xiamenensis IB13.</title>
        <authorList>
            <person name="Lai Q."/>
            <person name="Shao Z."/>
        </authorList>
    </citation>
    <scope>NUCLEOTIDE SEQUENCE [LARGE SCALE GENOMIC DNA]</scope>
    <source>
        <strain evidence="9 12">IB13</strain>
    </source>
</reference>
<dbReference type="GO" id="GO:0009425">
    <property type="term" value="C:bacterial-type flagellum basal body"/>
    <property type="evidence" value="ECO:0007669"/>
    <property type="project" value="UniProtKB-SubCell"/>
</dbReference>
<dbReference type="PANTHER" id="PTHR43484:SF1">
    <property type="entry name" value="FLAGELLAR MOTOR SWITCH PROTEIN FLIN"/>
    <property type="match status" value="1"/>
</dbReference>
<dbReference type="GO" id="GO:0003774">
    <property type="term" value="F:cytoskeletal motor activity"/>
    <property type="evidence" value="ECO:0007669"/>
    <property type="project" value="UniProtKB-UniRule"/>
</dbReference>
<organism evidence="9 12">
    <name type="scientific">Thalassospira xiamenensis</name>
    <dbReference type="NCBI Taxonomy" id="220697"/>
    <lineage>
        <taxon>Bacteria</taxon>
        <taxon>Pseudomonadati</taxon>
        <taxon>Pseudomonadota</taxon>
        <taxon>Alphaproteobacteria</taxon>
        <taxon>Rhodospirillales</taxon>
        <taxon>Thalassospiraceae</taxon>
        <taxon>Thalassospira</taxon>
    </lineage>
</organism>
<dbReference type="Gene3D" id="2.30.330.10">
    <property type="entry name" value="SpoA-like"/>
    <property type="match status" value="1"/>
</dbReference>
<comment type="function">
    <text evidence="7">FliN is one of three proteins (FliG, FliN, FliM) that form the rotor-mounted switch complex (C ring), located at the base of the basal body. This complex interacts with the CheY and CheZ chemotaxis proteins, in addition to contacting components of the motor that determine the direction of flagellar rotation.</text>
</comment>
<dbReference type="InterPro" id="IPR051469">
    <property type="entry name" value="FliN/MopA/SpaO"/>
</dbReference>
<evidence type="ECO:0000256" key="6">
    <source>
        <dbReference type="ARBA" id="ARBA00023136"/>
    </source>
</evidence>
<keyword evidence="10" id="KW-0282">Flagellum</keyword>
<keyword evidence="6 7" id="KW-0472">Membrane</keyword>
<dbReference type="GO" id="GO:0071973">
    <property type="term" value="P:bacterial-type flagellum-dependent cell motility"/>
    <property type="evidence" value="ECO:0007669"/>
    <property type="project" value="UniProtKB-UniRule"/>
</dbReference>
<dbReference type="SUPFAM" id="SSF101801">
    <property type="entry name" value="Surface presentation of antigens (SPOA)"/>
    <property type="match status" value="1"/>
</dbReference>
<keyword evidence="7" id="KW-0975">Bacterial flagellum</keyword>
<evidence type="ECO:0000256" key="4">
    <source>
        <dbReference type="ARBA" id="ARBA00022500"/>
    </source>
</evidence>
<dbReference type="InterPro" id="IPR012826">
    <property type="entry name" value="FliN"/>
</dbReference>
<dbReference type="InterPro" id="IPR036429">
    <property type="entry name" value="SpoA-like_sf"/>
</dbReference>
<dbReference type="AlphaFoldDB" id="A0A154KUX2"/>
<dbReference type="InterPro" id="IPR001172">
    <property type="entry name" value="FliN_T3SS_HrcQb"/>
</dbReference>
<dbReference type="GO" id="GO:0006935">
    <property type="term" value="P:chemotaxis"/>
    <property type="evidence" value="ECO:0007669"/>
    <property type="project" value="UniProtKB-KW"/>
</dbReference>